<feature type="transmembrane region" description="Helical" evidence="6">
    <location>
        <begin position="360"/>
        <end position="380"/>
    </location>
</feature>
<feature type="transmembrane region" description="Helical" evidence="6">
    <location>
        <begin position="128"/>
        <end position="149"/>
    </location>
</feature>
<keyword evidence="9" id="KW-1185">Reference proteome</keyword>
<dbReference type="PANTHER" id="PTHR23502:SF60">
    <property type="entry name" value="MAJOR FACILITATOR SUPERFAMILY (MFS) PROFILE DOMAIN-CONTAINING PROTEIN-RELATED"/>
    <property type="match status" value="1"/>
</dbReference>
<dbReference type="GO" id="GO:0022857">
    <property type="term" value="F:transmembrane transporter activity"/>
    <property type="evidence" value="ECO:0007669"/>
    <property type="project" value="InterPro"/>
</dbReference>
<dbReference type="EMBL" id="ML213604">
    <property type="protein sequence ID" value="TFK38130.1"/>
    <property type="molecule type" value="Genomic_DNA"/>
</dbReference>
<keyword evidence="4 6" id="KW-0472">Membrane</keyword>
<feature type="transmembrane region" description="Helical" evidence="6">
    <location>
        <begin position="243"/>
        <end position="265"/>
    </location>
</feature>
<feature type="transmembrane region" description="Helical" evidence="6">
    <location>
        <begin position="456"/>
        <end position="477"/>
    </location>
</feature>
<dbReference type="STRING" id="68775.A0A5C3LYW8"/>
<evidence type="ECO:0000313" key="8">
    <source>
        <dbReference type="EMBL" id="TFK38130.1"/>
    </source>
</evidence>
<feature type="region of interest" description="Disordered" evidence="5">
    <location>
        <begin position="1"/>
        <end position="61"/>
    </location>
</feature>
<evidence type="ECO:0000313" key="9">
    <source>
        <dbReference type="Proteomes" id="UP000308652"/>
    </source>
</evidence>
<feature type="transmembrane region" description="Helical" evidence="6">
    <location>
        <begin position="216"/>
        <end position="237"/>
    </location>
</feature>
<feature type="transmembrane region" description="Helical" evidence="6">
    <location>
        <begin position="401"/>
        <end position="420"/>
    </location>
</feature>
<dbReference type="SUPFAM" id="SSF103473">
    <property type="entry name" value="MFS general substrate transporter"/>
    <property type="match status" value="1"/>
</dbReference>
<evidence type="ECO:0000256" key="4">
    <source>
        <dbReference type="ARBA" id="ARBA00023136"/>
    </source>
</evidence>
<feature type="transmembrane region" description="Helical" evidence="6">
    <location>
        <begin position="313"/>
        <end position="340"/>
    </location>
</feature>
<proteinExistence type="predicted"/>
<dbReference type="Proteomes" id="UP000308652">
    <property type="component" value="Unassembled WGS sequence"/>
</dbReference>
<sequence length="529" mass="57132">MSRDEHTISRPQTTASAASSNTLHHPPQSQNEKQPLPESSGLSRPTFLEGHGESALPEDKKEEAIENLEDDWENDPENARNWSSGKKWLAVCIVSFYTFNSPLASSMMAPGLPEIALKYNITNPTVTALTLSIFLLSFAIGPLILAPLSEMYGRTWVLHICNLFTLAFSLGCAFAPNTGALIGFRFLSGLSGSAPIACGGGSVGDLFSEKDRASAMALYSLGPLIGPVVGPIAGGFIAQTIGIKYVFIVIACICGLSAMIGIPLLRETYGPVIRLRRAQKSADPEAAAKIHPALAKAHENKLHVLWVNLTRPIMMLCTSFICFILSLYMAFMYGIFYLMFTTFAEFFATTYGFRPGVGGLTYLGLGIGFFAATIFGAKFADQVYHYLAAKNGGVGKPEMRIPALFFGSFFVPIGLFWYGWSAQAKTHWIMPVIGSGIFGFGMMTTFLPIQLYLVDAFTFAASAIAAAAVFRSVFGFAFPLFGMQMFAALGLGGGNSLLAGLAIVLGIPFPVWIYYKGEAIRMRSKLGRG</sequence>
<evidence type="ECO:0000256" key="6">
    <source>
        <dbReference type="SAM" id="Phobius"/>
    </source>
</evidence>
<dbReference type="FunFam" id="1.20.1250.20:FF:000011">
    <property type="entry name" value="MFS multidrug transporter, putative"/>
    <property type="match status" value="1"/>
</dbReference>
<reference evidence="8 9" key="1">
    <citation type="journal article" date="2019" name="Nat. Ecol. Evol.">
        <title>Megaphylogeny resolves global patterns of mushroom evolution.</title>
        <authorList>
            <person name="Varga T."/>
            <person name="Krizsan K."/>
            <person name="Foldi C."/>
            <person name="Dima B."/>
            <person name="Sanchez-Garcia M."/>
            <person name="Sanchez-Ramirez S."/>
            <person name="Szollosi G.J."/>
            <person name="Szarkandi J.G."/>
            <person name="Papp V."/>
            <person name="Albert L."/>
            <person name="Andreopoulos W."/>
            <person name="Angelini C."/>
            <person name="Antonin V."/>
            <person name="Barry K.W."/>
            <person name="Bougher N.L."/>
            <person name="Buchanan P."/>
            <person name="Buyck B."/>
            <person name="Bense V."/>
            <person name="Catcheside P."/>
            <person name="Chovatia M."/>
            <person name="Cooper J."/>
            <person name="Damon W."/>
            <person name="Desjardin D."/>
            <person name="Finy P."/>
            <person name="Geml J."/>
            <person name="Haridas S."/>
            <person name="Hughes K."/>
            <person name="Justo A."/>
            <person name="Karasinski D."/>
            <person name="Kautmanova I."/>
            <person name="Kiss B."/>
            <person name="Kocsube S."/>
            <person name="Kotiranta H."/>
            <person name="LaButti K.M."/>
            <person name="Lechner B.E."/>
            <person name="Liimatainen K."/>
            <person name="Lipzen A."/>
            <person name="Lukacs Z."/>
            <person name="Mihaltcheva S."/>
            <person name="Morgado L.N."/>
            <person name="Niskanen T."/>
            <person name="Noordeloos M.E."/>
            <person name="Ohm R.A."/>
            <person name="Ortiz-Santana B."/>
            <person name="Ovrebo C."/>
            <person name="Racz N."/>
            <person name="Riley R."/>
            <person name="Savchenko A."/>
            <person name="Shiryaev A."/>
            <person name="Soop K."/>
            <person name="Spirin V."/>
            <person name="Szebenyi C."/>
            <person name="Tomsovsky M."/>
            <person name="Tulloss R.E."/>
            <person name="Uehling J."/>
            <person name="Grigoriev I.V."/>
            <person name="Vagvolgyi C."/>
            <person name="Papp T."/>
            <person name="Martin F.M."/>
            <person name="Miettinen O."/>
            <person name="Hibbett D.S."/>
            <person name="Nagy L.G."/>
        </authorList>
    </citation>
    <scope>NUCLEOTIDE SEQUENCE [LARGE SCALE GENOMIC DNA]</scope>
    <source>
        <strain evidence="8 9">CBS 166.37</strain>
    </source>
</reference>
<organism evidence="8 9">
    <name type="scientific">Crucibulum laeve</name>
    <dbReference type="NCBI Taxonomy" id="68775"/>
    <lineage>
        <taxon>Eukaryota</taxon>
        <taxon>Fungi</taxon>
        <taxon>Dikarya</taxon>
        <taxon>Basidiomycota</taxon>
        <taxon>Agaricomycotina</taxon>
        <taxon>Agaricomycetes</taxon>
        <taxon>Agaricomycetidae</taxon>
        <taxon>Agaricales</taxon>
        <taxon>Agaricineae</taxon>
        <taxon>Nidulariaceae</taxon>
        <taxon>Crucibulum</taxon>
    </lineage>
</organism>
<dbReference type="AlphaFoldDB" id="A0A5C3LYW8"/>
<gene>
    <name evidence="8" type="ORF">BDQ12DRAFT_122076</name>
</gene>
<dbReference type="InterPro" id="IPR011701">
    <property type="entry name" value="MFS"/>
</dbReference>
<keyword evidence="2 6" id="KW-0812">Transmembrane</keyword>
<protein>
    <submittedName>
        <fullName evidence="8">Multidrug resistance protein 4</fullName>
    </submittedName>
</protein>
<feature type="domain" description="Major facilitator superfamily (MFS) profile" evidence="7">
    <location>
        <begin position="90"/>
        <end position="518"/>
    </location>
</feature>
<evidence type="ECO:0000256" key="1">
    <source>
        <dbReference type="ARBA" id="ARBA00004141"/>
    </source>
</evidence>
<dbReference type="InterPro" id="IPR020846">
    <property type="entry name" value="MFS_dom"/>
</dbReference>
<name>A0A5C3LYW8_9AGAR</name>
<evidence type="ECO:0000256" key="2">
    <source>
        <dbReference type="ARBA" id="ARBA00022692"/>
    </source>
</evidence>
<evidence type="ECO:0000256" key="3">
    <source>
        <dbReference type="ARBA" id="ARBA00022989"/>
    </source>
</evidence>
<evidence type="ECO:0000259" key="7">
    <source>
        <dbReference type="PROSITE" id="PS50850"/>
    </source>
</evidence>
<feature type="transmembrane region" description="Helical" evidence="6">
    <location>
        <begin position="156"/>
        <end position="176"/>
    </location>
</feature>
<dbReference type="Pfam" id="PF07690">
    <property type="entry name" value="MFS_1"/>
    <property type="match status" value="1"/>
</dbReference>
<feature type="transmembrane region" description="Helical" evidence="6">
    <location>
        <begin position="497"/>
        <end position="515"/>
    </location>
</feature>
<feature type="transmembrane region" description="Helical" evidence="6">
    <location>
        <begin position="182"/>
        <end position="204"/>
    </location>
</feature>
<feature type="compositionally biased region" description="Polar residues" evidence="5">
    <location>
        <begin position="9"/>
        <end position="33"/>
    </location>
</feature>
<dbReference type="InterPro" id="IPR036259">
    <property type="entry name" value="MFS_trans_sf"/>
</dbReference>
<dbReference type="OrthoDB" id="6770063at2759"/>
<keyword evidence="3 6" id="KW-1133">Transmembrane helix</keyword>
<dbReference type="CDD" id="cd17323">
    <property type="entry name" value="MFS_Tpo1_MDR_like"/>
    <property type="match status" value="1"/>
</dbReference>
<feature type="transmembrane region" description="Helical" evidence="6">
    <location>
        <begin position="426"/>
        <end position="449"/>
    </location>
</feature>
<evidence type="ECO:0000256" key="5">
    <source>
        <dbReference type="SAM" id="MobiDB-lite"/>
    </source>
</evidence>
<dbReference type="Gene3D" id="1.20.1250.20">
    <property type="entry name" value="MFS general substrate transporter like domains"/>
    <property type="match status" value="1"/>
</dbReference>
<dbReference type="PANTHER" id="PTHR23502">
    <property type="entry name" value="MAJOR FACILITATOR SUPERFAMILY"/>
    <property type="match status" value="1"/>
</dbReference>
<feature type="transmembrane region" description="Helical" evidence="6">
    <location>
        <begin position="88"/>
        <end position="108"/>
    </location>
</feature>
<comment type="subcellular location">
    <subcellularLocation>
        <location evidence="1">Membrane</location>
        <topology evidence="1">Multi-pass membrane protein</topology>
    </subcellularLocation>
</comment>
<accession>A0A5C3LYW8</accession>
<dbReference type="PROSITE" id="PS50850">
    <property type="entry name" value="MFS"/>
    <property type="match status" value="1"/>
</dbReference>
<dbReference type="GO" id="GO:0005886">
    <property type="term" value="C:plasma membrane"/>
    <property type="evidence" value="ECO:0007669"/>
    <property type="project" value="TreeGrafter"/>
</dbReference>